<feature type="domain" description="Erythromycin biosynthesis protein CIII-like C-terminal" evidence="1">
    <location>
        <begin position="385"/>
        <end position="490"/>
    </location>
</feature>
<dbReference type="AlphaFoldDB" id="A0A7S1LYW2"/>
<protein>
    <recommendedName>
        <fullName evidence="1">Erythromycin biosynthesis protein CIII-like C-terminal domain-containing protein</fullName>
    </recommendedName>
</protein>
<dbReference type="InterPro" id="IPR010610">
    <property type="entry name" value="EryCIII-like_C"/>
</dbReference>
<proteinExistence type="predicted"/>
<gene>
    <name evidence="2" type="ORF">ACAT0790_LOCUS15462</name>
</gene>
<dbReference type="PANTHER" id="PTHR48050">
    <property type="entry name" value="STEROL 3-BETA-GLUCOSYLTRANSFERASE"/>
    <property type="match status" value="1"/>
</dbReference>
<reference evidence="2" key="1">
    <citation type="submission" date="2021-01" db="EMBL/GenBank/DDBJ databases">
        <authorList>
            <person name="Corre E."/>
            <person name="Pelletier E."/>
            <person name="Niang G."/>
            <person name="Scheremetjew M."/>
            <person name="Finn R."/>
            <person name="Kale V."/>
            <person name="Holt S."/>
            <person name="Cochrane G."/>
            <person name="Meng A."/>
            <person name="Brown T."/>
            <person name="Cohen L."/>
        </authorList>
    </citation>
    <scope>NUCLEOTIDE SEQUENCE</scope>
    <source>
        <strain evidence="2">OF101</strain>
    </source>
</reference>
<dbReference type="EMBL" id="HBGE01025689">
    <property type="protein sequence ID" value="CAD9117250.1"/>
    <property type="molecule type" value="Transcribed_RNA"/>
</dbReference>
<organism evidence="2">
    <name type="scientific">Alexandrium catenella</name>
    <name type="common">Red tide dinoflagellate</name>
    <name type="synonym">Gonyaulax catenella</name>
    <dbReference type="NCBI Taxonomy" id="2925"/>
    <lineage>
        <taxon>Eukaryota</taxon>
        <taxon>Sar</taxon>
        <taxon>Alveolata</taxon>
        <taxon>Dinophyceae</taxon>
        <taxon>Gonyaulacales</taxon>
        <taxon>Pyrocystaceae</taxon>
        <taxon>Alexandrium</taxon>
    </lineage>
</organism>
<sequence length="525" mass="57319">MRVAIMCHGTRGHVQPLVLLGRQLQQAGHTVRAFVPFNLLELSYQWGVEAWATEVDLEEVLPKVVDQETQYEESSLWKFRHGEVFVDPLAALWEFKPECVVWGYDGTAALQYQHLRNVPAVMVHCSYYQPGGSIDKHFNVPVSSPFSCPIVAPIFLASSPLLGGRQALEVRQAGCKEHNGTYLRLDDTTFVHESESGSQCWRSEERGWLIGNPAESGGRATYVAGGIGPLPPEEGWAVGDDERGRADSVPVVTCVGVRAAPSSLPPHVHQTGAWLPSDDHRPAELQAAELPAELSQELFAFIVAGPAPVAIGWGSVTRSATVKPEPLKVLLLALRALRLQGRRAVVLGGYAKLQDVFKTKSRRSEPKFPDEEELKEFARANCFFTKAVPHQWLLPCCSCHVHHGGAGTLHASLHAGKPSVIVPFTNDQFQWADVVGVLGIGVGFKHASKVTPTRFAEAIAQAELMTPAAEKLGERMRAEGGNSAAKAAEVLHSFMQREVRGWALACRPEPQGRACSALIERCLIL</sequence>
<dbReference type="Pfam" id="PF06722">
    <property type="entry name" value="EryCIII-like_C"/>
    <property type="match status" value="1"/>
</dbReference>
<dbReference type="FunFam" id="3.40.50.2000:FF:000009">
    <property type="entry name" value="Sterol 3-beta-glucosyltransferase UGT80A2"/>
    <property type="match status" value="1"/>
</dbReference>
<evidence type="ECO:0000259" key="1">
    <source>
        <dbReference type="Pfam" id="PF06722"/>
    </source>
</evidence>
<dbReference type="InterPro" id="IPR050426">
    <property type="entry name" value="Glycosyltransferase_28"/>
</dbReference>
<dbReference type="GO" id="GO:0016906">
    <property type="term" value="F:sterol 3-beta-glucosyltransferase activity"/>
    <property type="evidence" value="ECO:0007669"/>
    <property type="project" value="UniProtKB-ARBA"/>
</dbReference>
<evidence type="ECO:0000313" key="2">
    <source>
        <dbReference type="EMBL" id="CAD9117250.1"/>
    </source>
</evidence>
<dbReference type="Gene3D" id="3.40.50.2000">
    <property type="entry name" value="Glycogen Phosphorylase B"/>
    <property type="match status" value="2"/>
</dbReference>
<dbReference type="SUPFAM" id="SSF53756">
    <property type="entry name" value="UDP-Glycosyltransferase/glycogen phosphorylase"/>
    <property type="match status" value="2"/>
</dbReference>
<accession>A0A7S1LYW2</accession>
<dbReference type="PANTHER" id="PTHR48050:SF13">
    <property type="entry name" value="STEROL 3-BETA-GLUCOSYLTRANSFERASE UGT80A2"/>
    <property type="match status" value="1"/>
</dbReference>
<name>A0A7S1LYW2_ALECA</name>